<organism evidence="3 4">
    <name type="scientific">Macrophomina phaseolina</name>
    <dbReference type="NCBI Taxonomy" id="35725"/>
    <lineage>
        <taxon>Eukaryota</taxon>
        <taxon>Fungi</taxon>
        <taxon>Dikarya</taxon>
        <taxon>Ascomycota</taxon>
        <taxon>Pezizomycotina</taxon>
        <taxon>Dothideomycetes</taxon>
        <taxon>Dothideomycetes incertae sedis</taxon>
        <taxon>Botryosphaeriales</taxon>
        <taxon>Botryosphaeriaceae</taxon>
        <taxon>Macrophomina</taxon>
    </lineage>
</organism>
<feature type="non-terminal residue" evidence="3">
    <location>
        <position position="1"/>
    </location>
</feature>
<feature type="compositionally biased region" description="Basic residues" evidence="2">
    <location>
        <begin position="840"/>
        <end position="852"/>
    </location>
</feature>
<protein>
    <submittedName>
        <fullName evidence="3">Uncharacterized protein</fullName>
    </submittedName>
</protein>
<feature type="region of interest" description="Disordered" evidence="2">
    <location>
        <begin position="307"/>
        <end position="339"/>
    </location>
</feature>
<feature type="coiled-coil region" evidence="1">
    <location>
        <begin position="399"/>
        <end position="454"/>
    </location>
</feature>
<accession>A0ABQ8GCT3</accession>
<evidence type="ECO:0000313" key="3">
    <source>
        <dbReference type="EMBL" id="KAH7052028.1"/>
    </source>
</evidence>
<proteinExistence type="predicted"/>
<feature type="compositionally biased region" description="Polar residues" evidence="2">
    <location>
        <begin position="830"/>
        <end position="839"/>
    </location>
</feature>
<keyword evidence="1" id="KW-0175">Coiled coil</keyword>
<evidence type="ECO:0000256" key="2">
    <source>
        <dbReference type="SAM" id="MobiDB-lite"/>
    </source>
</evidence>
<sequence length="944" mass="104236">RPLQAGPISTHVLHLLPANVHIFRLPFRTDSFATSNSTMHSTKNPPPHRHSFSRRNNGENQDNNPFCLCGPAYRTPSCPARCPLVFTPHWEALPLSFFPTPQLRALLPNILAYLAGRGITWAPALDPAGIAWLGAMEAGGRGCGHDQSTQIARFFEHAGVYCWVKTYPFWFDATHWVMRVDFLGGAGWADSWVVVTVRDRVPMAGKGRNAATTRSYEFGGFCAGGGVPVVGEEARVCPPKFKGLVRRDVKAEMGVREDFVGYVSRPHWVSEGMVRSPVRQKVHERRGESQRGRWEDVPRAVRVTRAVGTARTSKRSSGISMATVKGRRRSSGVHARGDQEKGFTRWAGSVLLDAESDGEEAGDACVKGSFPPKKRTELLPVRKHIGETMKVISPRRGSEEEERRKMRGLKMELADERRKNQILEASNRTLRERIEQMERKLMAANAAKDDMNLAQEAGKFRWKSTVVSEALNPSLNKFWMDALQKAGTQREILNALMCLSPAIITLTSACTAEHPRTFAHGSKFEECFSITSSQPHPPFQTCLFSTPFASKPNVVSPTSVPSPSPTKMSALRVHWCSAAPDDPTANHLRETCTAFISEARNLLPPTGYYPPHMDILSVYRADVDQPVNTDNVQDINATLRYVWYKAHPMWATKDLWTVRMDHFIPHLLVRAAIALNDLYEAPSPSSASPPKAFDSDRTYAILQSLLTEEHSNDQKPITFFTNKTVLPGGLPQMCRYNFEDGRITTRALLGYLDPLVTSDIAANHTTVAEAFWRTSMPTTPASSRPSHQVAMFAPRGFPCVQAGPPRSGGQISARTEIRGGIQAYGGNESPGDSRSSNRTQSHHGGAHAHVSPKTHNSPLSFVRSSSSLADPFVSGSSQQHSVSLIPLRRAGANAVSPVSGSASNGNSYMTVEERAAQILPLIKDTVVQNVVREMLHKLQNREEV</sequence>
<evidence type="ECO:0000313" key="4">
    <source>
        <dbReference type="Proteomes" id="UP000774617"/>
    </source>
</evidence>
<reference evidence="3 4" key="1">
    <citation type="journal article" date="2021" name="Nat. Commun.">
        <title>Genetic determinants of endophytism in the Arabidopsis root mycobiome.</title>
        <authorList>
            <person name="Mesny F."/>
            <person name="Miyauchi S."/>
            <person name="Thiergart T."/>
            <person name="Pickel B."/>
            <person name="Atanasova L."/>
            <person name="Karlsson M."/>
            <person name="Huettel B."/>
            <person name="Barry K.W."/>
            <person name="Haridas S."/>
            <person name="Chen C."/>
            <person name="Bauer D."/>
            <person name="Andreopoulos W."/>
            <person name="Pangilinan J."/>
            <person name="LaButti K."/>
            <person name="Riley R."/>
            <person name="Lipzen A."/>
            <person name="Clum A."/>
            <person name="Drula E."/>
            <person name="Henrissat B."/>
            <person name="Kohler A."/>
            <person name="Grigoriev I.V."/>
            <person name="Martin F.M."/>
            <person name="Hacquard S."/>
        </authorList>
    </citation>
    <scope>NUCLEOTIDE SEQUENCE [LARGE SCALE GENOMIC DNA]</scope>
    <source>
        <strain evidence="3 4">MPI-SDFR-AT-0080</strain>
    </source>
</reference>
<comment type="caution">
    <text evidence="3">The sequence shown here is derived from an EMBL/GenBank/DDBJ whole genome shotgun (WGS) entry which is preliminary data.</text>
</comment>
<name>A0ABQ8GCT3_9PEZI</name>
<feature type="region of interest" description="Disordered" evidence="2">
    <location>
        <begin position="34"/>
        <end position="57"/>
    </location>
</feature>
<dbReference type="Proteomes" id="UP000774617">
    <property type="component" value="Unassembled WGS sequence"/>
</dbReference>
<gene>
    <name evidence="3" type="ORF">B0J12DRAFT_751556</name>
</gene>
<keyword evidence="4" id="KW-1185">Reference proteome</keyword>
<feature type="compositionally biased region" description="Polar residues" evidence="2">
    <location>
        <begin position="34"/>
        <end position="43"/>
    </location>
</feature>
<evidence type="ECO:0000256" key="1">
    <source>
        <dbReference type="SAM" id="Coils"/>
    </source>
</evidence>
<dbReference type="EMBL" id="JAGTJR010000011">
    <property type="protein sequence ID" value="KAH7052028.1"/>
    <property type="molecule type" value="Genomic_DNA"/>
</dbReference>
<feature type="region of interest" description="Disordered" evidence="2">
    <location>
        <begin position="821"/>
        <end position="862"/>
    </location>
</feature>